<dbReference type="Gene3D" id="1.10.287.470">
    <property type="entry name" value="Helix hairpin bin"/>
    <property type="match status" value="1"/>
</dbReference>
<dbReference type="PROSITE" id="PS51257">
    <property type="entry name" value="PROKAR_LIPOPROTEIN"/>
    <property type="match status" value="1"/>
</dbReference>
<keyword evidence="1" id="KW-0175">Coiled coil</keyword>
<evidence type="ECO:0000313" key="4">
    <source>
        <dbReference type="Proteomes" id="UP001649230"/>
    </source>
</evidence>
<feature type="coiled-coil region" evidence="1">
    <location>
        <begin position="107"/>
        <end position="134"/>
    </location>
</feature>
<evidence type="ECO:0000313" key="3">
    <source>
        <dbReference type="EMBL" id="UJF31374.1"/>
    </source>
</evidence>
<feature type="chain" id="PRO_5045582300" evidence="2">
    <location>
        <begin position="25"/>
        <end position="169"/>
    </location>
</feature>
<evidence type="ECO:0000256" key="1">
    <source>
        <dbReference type="SAM" id="Coils"/>
    </source>
</evidence>
<dbReference type="PANTHER" id="PTHR30469">
    <property type="entry name" value="MULTIDRUG RESISTANCE PROTEIN MDTA"/>
    <property type="match status" value="1"/>
</dbReference>
<accession>A0ABY3SDS6</accession>
<dbReference type="Proteomes" id="UP001649230">
    <property type="component" value="Chromosome"/>
</dbReference>
<feature type="signal peptide" evidence="2">
    <location>
        <begin position="1"/>
        <end position="24"/>
    </location>
</feature>
<keyword evidence="4" id="KW-1185">Reference proteome</keyword>
<dbReference type="SUPFAM" id="SSF111369">
    <property type="entry name" value="HlyD-like secretion proteins"/>
    <property type="match status" value="1"/>
</dbReference>
<gene>
    <name evidence="3" type="ORF">L0M14_16190</name>
</gene>
<dbReference type="RefSeq" id="WP_235117720.1">
    <property type="nucleotide sequence ID" value="NZ_CP090978.1"/>
</dbReference>
<proteinExistence type="predicted"/>
<dbReference type="EMBL" id="CP090978">
    <property type="protein sequence ID" value="UJF31374.1"/>
    <property type="molecule type" value="Genomic_DNA"/>
</dbReference>
<sequence length="169" mass="17992">MYTKRNTAIIALIAIMLTVSGCGAAPAGTASETPVAAMPKVVKVSDVQKMKWEDSAELAADVIPFVELDVVAKVSGDVVDILKKRGDSVNKDDAILEVDQTDIAREKEKVDAALQAANEQYDKAKRDLADSKKEINLSIAKAELSISDLSGITQECATILMKVSVSKGI</sequence>
<organism evidence="3 4">
    <name type="scientific">Paenibacillus hexagrammi</name>
    <dbReference type="NCBI Taxonomy" id="2908839"/>
    <lineage>
        <taxon>Bacteria</taxon>
        <taxon>Bacillati</taxon>
        <taxon>Bacillota</taxon>
        <taxon>Bacilli</taxon>
        <taxon>Bacillales</taxon>
        <taxon>Paenibacillaceae</taxon>
        <taxon>Paenibacillus</taxon>
    </lineage>
</organism>
<dbReference type="Gene3D" id="2.40.50.100">
    <property type="match status" value="1"/>
</dbReference>
<reference evidence="3 4" key="1">
    <citation type="journal article" date="2024" name="Int. J. Syst. Evol. Microbiol.">
        <title>Paenibacillus hexagrammi sp. nov., a novel bacterium isolated from the gut content of Hexagrammos agrammus.</title>
        <authorList>
            <person name="Jung H.K."/>
            <person name="Kim D.G."/>
            <person name="Zin H."/>
            <person name="Park J."/>
            <person name="Jung H."/>
            <person name="Kim Y.O."/>
            <person name="Kong H.J."/>
            <person name="Kim J.W."/>
            <person name="Kim Y.S."/>
        </authorList>
    </citation>
    <scope>NUCLEOTIDE SEQUENCE [LARGE SCALE GENOMIC DNA]</scope>
    <source>
        <strain evidence="3 4">YPD9-1</strain>
    </source>
</reference>
<dbReference type="PANTHER" id="PTHR30469:SF15">
    <property type="entry name" value="HLYD FAMILY OF SECRETION PROTEINS"/>
    <property type="match status" value="1"/>
</dbReference>
<keyword evidence="2" id="KW-0732">Signal</keyword>
<evidence type="ECO:0000256" key="2">
    <source>
        <dbReference type="SAM" id="SignalP"/>
    </source>
</evidence>
<name>A0ABY3SDS6_9BACL</name>
<protein>
    <submittedName>
        <fullName evidence="3">Biotin/lipoyl-binding protein</fullName>
    </submittedName>
</protein>